<evidence type="ECO:0000313" key="4">
    <source>
        <dbReference type="Proteomes" id="UP000189627"/>
    </source>
</evidence>
<evidence type="ECO:0000313" key="3">
    <source>
        <dbReference type="EMBL" id="AQV94675.1"/>
    </source>
</evidence>
<dbReference type="EMBL" id="CP017757">
    <property type="protein sequence ID" value="AQV94675.1"/>
    <property type="molecule type" value="Genomic_DNA"/>
</dbReference>
<protein>
    <submittedName>
        <fullName evidence="3">Alpha/beta hydrolase</fullName>
    </submittedName>
</protein>
<dbReference type="InterPro" id="IPR029058">
    <property type="entry name" value="AB_hydrolase_fold"/>
</dbReference>
<dbReference type="Gene3D" id="3.40.50.1820">
    <property type="entry name" value="alpha/beta hydrolase"/>
    <property type="match status" value="1"/>
</dbReference>
<evidence type="ECO:0000259" key="2">
    <source>
        <dbReference type="Pfam" id="PF12697"/>
    </source>
</evidence>
<accession>A0A1U9URA7</accession>
<keyword evidence="3" id="KW-0378">Hydrolase</keyword>
<dbReference type="AlphaFoldDB" id="A0A1U9URA7"/>
<dbReference type="InterPro" id="IPR000073">
    <property type="entry name" value="AB_hydrolase_1"/>
</dbReference>
<dbReference type="GO" id="GO:0016787">
    <property type="term" value="F:hydrolase activity"/>
    <property type="evidence" value="ECO:0007669"/>
    <property type="project" value="UniProtKB-KW"/>
</dbReference>
<dbReference type="InterPro" id="IPR052897">
    <property type="entry name" value="Sec-Metab_Biosynth_Hydrolase"/>
</dbReference>
<feature type="chain" id="PRO_5013069866" evidence="1">
    <location>
        <begin position="24"/>
        <end position="260"/>
    </location>
</feature>
<dbReference type="OrthoDB" id="9112061at2"/>
<feature type="signal peptide" evidence="1">
    <location>
        <begin position="1"/>
        <end position="23"/>
    </location>
</feature>
<dbReference type="Proteomes" id="UP000189627">
    <property type="component" value="Chromosome 1"/>
</dbReference>
<dbReference type="PANTHER" id="PTHR37017:SF11">
    <property type="entry name" value="ESTERASE_LIPASE_THIOESTERASE DOMAIN-CONTAINING PROTEIN"/>
    <property type="match status" value="1"/>
</dbReference>
<dbReference type="RefSeq" id="WP_106062048.1">
    <property type="nucleotide sequence ID" value="NZ_CP017757.2"/>
</dbReference>
<dbReference type="SUPFAM" id="SSF53474">
    <property type="entry name" value="alpha/beta-Hydrolases"/>
    <property type="match status" value="1"/>
</dbReference>
<organism evidence="3 4">
    <name type="scientific">Cupriavidus necator</name>
    <name type="common">Alcaligenes eutrophus</name>
    <name type="synonym">Ralstonia eutropha</name>
    <dbReference type="NCBI Taxonomy" id="106590"/>
    <lineage>
        <taxon>Bacteria</taxon>
        <taxon>Pseudomonadati</taxon>
        <taxon>Pseudomonadota</taxon>
        <taxon>Betaproteobacteria</taxon>
        <taxon>Burkholderiales</taxon>
        <taxon>Burkholderiaceae</taxon>
        <taxon>Cupriavidus</taxon>
    </lineage>
</organism>
<evidence type="ECO:0000256" key="1">
    <source>
        <dbReference type="SAM" id="SignalP"/>
    </source>
</evidence>
<feature type="domain" description="AB hydrolase-1" evidence="2">
    <location>
        <begin position="37"/>
        <end position="250"/>
    </location>
</feature>
<sequence length="260" mass="27413">MKTLKRLIQTAVLVAAASSVASATGAAPVADTRKTTVVLVHGAFADGSAWDKVVPLLQAKGLNVVSVQNPLTSLADDVAATRRALDRQTGPVVLVGHSWGGVVISEAGQHERVKALVYVAAFAPSEGQSVADLAKDYPTPEGSSFLVADKEGFLTMSAEGMAKHFAQDVPAAQTRIMAVTQGPVSAKDFEEKVTVAAWKTRPSWYVLSEQDHMIQPALQAAMAQKISARVVKVPTSHVPQLSRPRQVADAIIAAAMDQSK</sequence>
<keyword evidence="1" id="KW-0732">Signal</keyword>
<reference evidence="4" key="1">
    <citation type="submission" date="2017-02" db="EMBL/GenBank/DDBJ databases">
        <title>Complete genome sequence of Cupriavidus necator strain NH9, a 3-chlorobenzoate degrader.</title>
        <authorList>
            <person name="Moriuchi R."/>
            <person name="Dohra H."/>
            <person name="Ogawa N."/>
        </authorList>
    </citation>
    <scope>NUCLEOTIDE SEQUENCE [LARGE SCALE GENOMIC DNA]</scope>
    <source>
        <strain evidence="4">NH9</strain>
    </source>
</reference>
<gene>
    <name evidence="3" type="ORF">BJN34_12370</name>
</gene>
<proteinExistence type="predicted"/>
<name>A0A1U9URA7_CUPNE</name>
<dbReference type="KEGG" id="cuh:BJN34_12370"/>
<dbReference type="PANTHER" id="PTHR37017">
    <property type="entry name" value="AB HYDROLASE-1 DOMAIN-CONTAINING PROTEIN-RELATED"/>
    <property type="match status" value="1"/>
</dbReference>
<dbReference type="Pfam" id="PF12697">
    <property type="entry name" value="Abhydrolase_6"/>
    <property type="match status" value="1"/>
</dbReference>